<protein>
    <recommendedName>
        <fullName evidence="3">Alginate biosynthesis protein Alg44</fullName>
    </recommendedName>
</protein>
<dbReference type="EMBL" id="CYSE01000005">
    <property type="protein sequence ID" value="CUH80072.1"/>
    <property type="molecule type" value="Genomic_DNA"/>
</dbReference>
<dbReference type="Proteomes" id="UP000054935">
    <property type="component" value="Unassembled WGS sequence"/>
</dbReference>
<dbReference type="AlphaFoldDB" id="A0A0P1GVB2"/>
<reference evidence="1 2" key="1">
    <citation type="submission" date="2015-09" db="EMBL/GenBank/DDBJ databases">
        <authorList>
            <consortium name="Swine Surveillance"/>
        </authorList>
    </citation>
    <scope>NUCLEOTIDE SEQUENCE [LARGE SCALE GENOMIC DNA]</scope>
    <source>
        <strain evidence="1 2">CECT 7648</strain>
    </source>
</reference>
<dbReference type="RefSeq" id="WP_058248290.1">
    <property type="nucleotide sequence ID" value="NZ_CYSE01000005.1"/>
</dbReference>
<dbReference type="STRING" id="441103.TRN7648_02792"/>
<organism evidence="1 2">
    <name type="scientific">Tropicibacter naphthalenivorans</name>
    <dbReference type="NCBI Taxonomy" id="441103"/>
    <lineage>
        <taxon>Bacteria</taxon>
        <taxon>Pseudomonadati</taxon>
        <taxon>Pseudomonadota</taxon>
        <taxon>Alphaproteobacteria</taxon>
        <taxon>Rhodobacterales</taxon>
        <taxon>Roseobacteraceae</taxon>
        <taxon>Tropicibacter</taxon>
    </lineage>
</organism>
<evidence type="ECO:0008006" key="3">
    <source>
        <dbReference type="Google" id="ProtNLM"/>
    </source>
</evidence>
<proteinExistence type="predicted"/>
<keyword evidence="2" id="KW-1185">Reference proteome</keyword>
<accession>A0A0P1GVB2</accession>
<sequence>MSEVHTNTADLPPDFILDSEHPQVRLPFTVILGQRQLRGESLSVAKAVATGLVNRAKDGNTGPATLRFDLEGFAVSMPVDVRLQVADASEDAQVVLHFTNPTGPHLPVLRYILNSYISGDVVSVGGMLNYTGPVKIKPAVAKSRPGLLSRAATLGRKAVVLALTVGLIAVAGNILHDRVVFAYEPRPVKLVQDGQIMRATTGGQISYVDAEAAEGEVVYSLLSNSGDLLSFRMPCDCALEPTDAFAMGSTVMPGAPLVRLVDQSGDLTATTEITFDGTARLLAGDQPELVLADGRVVPVGLELLVSDQGSGSGQPVSVILPEGADLAAGDSARLRFERQMFGPLRETLGAWIAAAQARMAG</sequence>
<evidence type="ECO:0000313" key="1">
    <source>
        <dbReference type="EMBL" id="CUH80072.1"/>
    </source>
</evidence>
<evidence type="ECO:0000313" key="2">
    <source>
        <dbReference type="Proteomes" id="UP000054935"/>
    </source>
</evidence>
<gene>
    <name evidence="1" type="ORF">TRN7648_02792</name>
</gene>
<dbReference type="OrthoDB" id="8394711at2"/>
<name>A0A0P1GVB2_9RHOB</name>